<evidence type="ECO:0000256" key="2">
    <source>
        <dbReference type="SAM" id="SignalP"/>
    </source>
</evidence>
<dbReference type="Proteomes" id="UP001595834">
    <property type="component" value="Unassembled WGS sequence"/>
</dbReference>
<feature type="region of interest" description="Disordered" evidence="1">
    <location>
        <begin position="42"/>
        <end position="64"/>
    </location>
</feature>
<evidence type="ECO:0000313" key="3">
    <source>
        <dbReference type="EMBL" id="MFC4957331.1"/>
    </source>
</evidence>
<protein>
    <submittedName>
        <fullName evidence="3">Uncharacterized protein</fullName>
    </submittedName>
</protein>
<gene>
    <name evidence="3" type="ORF">ACFPFX_13660</name>
</gene>
<name>A0ABV9UNR7_9ACTN</name>
<comment type="caution">
    <text evidence="3">The sequence shown here is derived from an EMBL/GenBank/DDBJ whole genome shotgun (WGS) entry which is preliminary data.</text>
</comment>
<reference evidence="4" key="1">
    <citation type="journal article" date="2019" name="Int. J. Syst. Evol. Microbiol.">
        <title>The Global Catalogue of Microorganisms (GCM) 10K type strain sequencing project: providing services to taxonomists for standard genome sequencing and annotation.</title>
        <authorList>
            <consortium name="The Broad Institute Genomics Platform"/>
            <consortium name="The Broad Institute Genome Sequencing Center for Infectious Disease"/>
            <person name="Wu L."/>
            <person name="Ma J."/>
        </authorList>
    </citation>
    <scope>NUCLEOTIDE SEQUENCE [LARGE SCALE GENOMIC DNA]</scope>
    <source>
        <strain evidence="4">CCM 7224</strain>
    </source>
</reference>
<keyword evidence="2" id="KW-0732">Signal</keyword>
<organism evidence="3 4">
    <name type="scientific">Streptomyces mauvecolor</name>
    <dbReference type="NCBI Taxonomy" id="58345"/>
    <lineage>
        <taxon>Bacteria</taxon>
        <taxon>Bacillati</taxon>
        <taxon>Actinomycetota</taxon>
        <taxon>Actinomycetes</taxon>
        <taxon>Kitasatosporales</taxon>
        <taxon>Streptomycetaceae</taxon>
        <taxon>Streptomyces</taxon>
    </lineage>
</organism>
<dbReference type="RefSeq" id="WP_344377414.1">
    <property type="nucleotide sequence ID" value="NZ_BAAASQ010000018.1"/>
</dbReference>
<proteinExistence type="predicted"/>
<feature type="chain" id="PRO_5046242124" evidence="2">
    <location>
        <begin position="39"/>
        <end position="64"/>
    </location>
</feature>
<evidence type="ECO:0000313" key="4">
    <source>
        <dbReference type="Proteomes" id="UP001595834"/>
    </source>
</evidence>
<keyword evidence="4" id="KW-1185">Reference proteome</keyword>
<accession>A0ABV9UNR7</accession>
<feature type="signal peptide" evidence="2">
    <location>
        <begin position="1"/>
        <end position="38"/>
    </location>
</feature>
<sequence>MARHRKCAVPVPLDRARRRLAAALTAVSALGATFLAVAVTPAAPPAPDRTPAATTSDLAQASGK</sequence>
<evidence type="ECO:0000256" key="1">
    <source>
        <dbReference type="SAM" id="MobiDB-lite"/>
    </source>
</evidence>
<dbReference type="EMBL" id="JBHSIZ010000016">
    <property type="protein sequence ID" value="MFC4957331.1"/>
    <property type="molecule type" value="Genomic_DNA"/>
</dbReference>